<dbReference type="Pfam" id="PF00571">
    <property type="entry name" value="CBS"/>
    <property type="match status" value="2"/>
</dbReference>
<organism evidence="4 5">
    <name type="scientific">Candidatus Terasakiella magnetica</name>
    <dbReference type="NCBI Taxonomy" id="1867952"/>
    <lineage>
        <taxon>Bacteria</taxon>
        <taxon>Pseudomonadati</taxon>
        <taxon>Pseudomonadota</taxon>
        <taxon>Alphaproteobacteria</taxon>
        <taxon>Rhodospirillales</taxon>
        <taxon>Terasakiellaceae</taxon>
        <taxon>Terasakiella</taxon>
    </lineage>
</organism>
<dbReference type="InterPro" id="IPR000644">
    <property type="entry name" value="CBS_dom"/>
</dbReference>
<feature type="domain" description="CBS" evidence="3">
    <location>
        <begin position="76"/>
        <end position="132"/>
    </location>
</feature>
<name>A0A1C3RL06_9PROT</name>
<dbReference type="SUPFAM" id="SSF54631">
    <property type="entry name" value="CBS-domain pair"/>
    <property type="match status" value="1"/>
</dbReference>
<feature type="domain" description="CBS" evidence="3">
    <location>
        <begin position="9"/>
        <end position="69"/>
    </location>
</feature>
<dbReference type="Proteomes" id="UP000231658">
    <property type="component" value="Unassembled WGS sequence"/>
</dbReference>
<proteinExistence type="predicted"/>
<dbReference type="RefSeq" id="WP_069189928.1">
    <property type="nucleotide sequence ID" value="NZ_FLYE01000046.1"/>
</dbReference>
<sequence length="151" mass="16033">MQKKLVPNVIKECRCTTMTADKTVRDAAVLMTGQNIGALVVVDGDAIVGIVTERDMMCKVVGASVDPDTAKIADIMTPNPDTITGDALSGQALEMMVEKGYRHLPIVDESQKPIGMVSVRDLYQAVQEGLAEDLQACETYVQGGDGYGVGA</sequence>
<evidence type="ECO:0000259" key="3">
    <source>
        <dbReference type="PROSITE" id="PS51371"/>
    </source>
</evidence>
<dbReference type="STRING" id="1867952.MTBPR1_70207"/>
<protein>
    <recommendedName>
        <fullName evidence="3">CBS domain-containing protein</fullName>
    </recommendedName>
</protein>
<evidence type="ECO:0000313" key="5">
    <source>
        <dbReference type="Proteomes" id="UP000231658"/>
    </source>
</evidence>
<evidence type="ECO:0000313" key="4">
    <source>
        <dbReference type="EMBL" id="SCA57935.1"/>
    </source>
</evidence>
<dbReference type="InterPro" id="IPR051257">
    <property type="entry name" value="Diverse_CBS-Domain"/>
</dbReference>
<dbReference type="PANTHER" id="PTHR43080:SF2">
    <property type="entry name" value="CBS DOMAIN-CONTAINING PROTEIN"/>
    <property type="match status" value="1"/>
</dbReference>
<gene>
    <name evidence="4" type="ORF">MTBPR1_70207</name>
</gene>
<evidence type="ECO:0000256" key="1">
    <source>
        <dbReference type="ARBA" id="ARBA00023122"/>
    </source>
</evidence>
<dbReference type="PROSITE" id="PS51371">
    <property type="entry name" value="CBS"/>
    <property type="match status" value="2"/>
</dbReference>
<accession>A0A1C3RL06</accession>
<dbReference type="Gene3D" id="3.10.580.10">
    <property type="entry name" value="CBS-domain"/>
    <property type="match status" value="1"/>
</dbReference>
<dbReference type="AlphaFoldDB" id="A0A1C3RL06"/>
<keyword evidence="1 2" id="KW-0129">CBS domain</keyword>
<dbReference type="InterPro" id="IPR046342">
    <property type="entry name" value="CBS_dom_sf"/>
</dbReference>
<dbReference type="PANTHER" id="PTHR43080">
    <property type="entry name" value="CBS DOMAIN-CONTAINING PROTEIN CBSX3, MITOCHONDRIAL"/>
    <property type="match status" value="1"/>
</dbReference>
<dbReference type="SMART" id="SM00116">
    <property type="entry name" value="CBS"/>
    <property type="match status" value="2"/>
</dbReference>
<dbReference type="EMBL" id="FLYE01000046">
    <property type="protein sequence ID" value="SCA57935.1"/>
    <property type="molecule type" value="Genomic_DNA"/>
</dbReference>
<evidence type="ECO:0000256" key="2">
    <source>
        <dbReference type="PROSITE-ProRule" id="PRU00703"/>
    </source>
</evidence>
<keyword evidence="5" id="KW-1185">Reference proteome</keyword>
<reference evidence="4 5" key="1">
    <citation type="submission" date="2016-07" db="EMBL/GenBank/DDBJ databases">
        <authorList>
            <person name="Lefevre C.T."/>
        </authorList>
    </citation>
    <scope>NUCLEOTIDE SEQUENCE [LARGE SCALE GENOMIC DNA]</scope>
    <source>
        <strain evidence="4">PR1</strain>
    </source>
</reference>